<keyword evidence="10" id="KW-1185">Reference proteome</keyword>
<keyword evidence="7" id="KW-1133">Transmembrane helix</keyword>
<reference evidence="9 10" key="1">
    <citation type="journal article" date="2014" name="Genome Biol. Evol.">
        <title>The secreted proteins of Achlya hypogyna and Thraustotheca clavata identify the ancestral oomycete secretome and reveal gene acquisitions by horizontal gene transfer.</title>
        <authorList>
            <person name="Misner I."/>
            <person name="Blouin N."/>
            <person name="Leonard G."/>
            <person name="Richards T.A."/>
            <person name="Lane C.E."/>
        </authorList>
    </citation>
    <scope>NUCLEOTIDE SEQUENCE [LARGE SCALE GENOMIC DNA]</scope>
    <source>
        <strain evidence="9 10">ATCC 48635</strain>
    </source>
</reference>
<keyword evidence="2" id="KW-0479">Metal-binding</keyword>
<dbReference type="InterPro" id="IPR006620">
    <property type="entry name" value="Pro_4_hyd_alph"/>
</dbReference>
<evidence type="ECO:0000259" key="8">
    <source>
        <dbReference type="SMART" id="SM00702"/>
    </source>
</evidence>
<dbReference type="EMBL" id="JNBR01002429">
    <property type="protein sequence ID" value="OQR82622.1"/>
    <property type="molecule type" value="Genomic_DNA"/>
</dbReference>
<keyword evidence="7" id="KW-0472">Membrane</keyword>
<protein>
    <recommendedName>
        <fullName evidence="8">Prolyl 4-hydroxylase alpha subunit domain-containing protein</fullName>
    </recommendedName>
</protein>
<dbReference type="PANTHER" id="PTHR10869">
    <property type="entry name" value="PROLYL 4-HYDROXYLASE ALPHA SUBUNIT"/>
    <property type="match status" value="1"/>
</dbReference>
<evidence type="ECO:0000256" key="1">
    <source>
        <dbReference type="ARBA" id="ARBA00001961"/>
    </source>
</evidence>
<dbReference type="AlphaFoldDB" id="A0A1V9YA84"/>
<dbReference type="STRING" id="1202772.A0A1V9YA84"/>
<accession>A0A1V9YA84</accession>
<dbReference type="Gene3D" id="2.60.120.620">
    <property type="entry name" value="q2cbj1_9rhob like domain"/>
    <property type="match status" value="2"/>
</dbReference>
<evidence type="ECO:0000256" key="7">
    <source>
        <dbReference type="SAM" id="Phobius"/>
    </source>
</evidence>
<organism evidence="9 10">
    <name type="scientific">Achlya hypogyna</name>
    <name type="common">Oomycete</name>
    <name type="synonym">Protoachlya hypogyna</name>
    <dbReference type="NCBI Taxonomy" id="1202772"/>
    <lineage>
        <taxon>Eukaryota</taxon>
        <taxon>Sar</taxon>
        <taxon>Stramenopiles</taxon>
        <taxon>Oomycota</taxon>
        <taxon>Saprolegniomycetes</taxon>
        <taxon>Saprolegniales</taxon>
        <taxon>Achlyaceae</taxon>
        <taxon>Achlya</taxon>
    </lineage>
</organism>
<evidence type="ECO:0000256" key="2">
    <source>
        <dbReference type="ARBA" id="ARBA00022723"/>
    </source>
</evidence>
<dbReference type="OrthoDB" id="420380at2759"/>
<evidence type="ECO:0000313" key="9">
    <source>
        <dbReference type="EMBL" id="OQR82622.1"/>
    </source>
</evidence>
<dbReference type="GO" id="GO:0005783">
    <property type="term" value="C:endoplasmic reticulum"/>
    <property type="evidence" value="ECO:0007669"/>
    <property type="project" value="TreeGrafter"/>
</dbReference>
<comment type="cofactor">
    <cofactor evidence="1">
        <name>L-ascorbate</name>
        <dbReference type="ChEBI" id="CHEBI:38290"/>
    </cofactor>
</comment>
<gene>
    <name evidence="9" type="ORF">ACHHYP_15710</name>
</gene>
<keyword evidence="4" id="KW-0560">Oxidoreductase</keyword>
<evidence type="ECO:0000256" key="5">
    <source>
        <dbReference type="ARBA" id="ARBA00023004"/>
    </source>
</evidence>
<proteinExistence type="predicted"/>
<keyword evidence="5" id="KW-0408">Iron</keyword>
<sequence length="676" mass="75363">MGDTKNKQPAAPAPSANPAPTKKPANGVNWLVYLVPVLLAIAAGLYSFQADETPEIVLSKGPRQLAVNMSAPLVDKYRSDVVRIQTRKLLEIDATCAEPTLLATNVHITTVLGQTAALREANAVLLLLNGENEGVQYEWNAEVGCLHALAKAAATTLGSDPDYFPNGLRLMNSDGRPITTAAELDAERIAYILVDFQLWVWPGIEVGHSRIVDGTTLTTLSLSPLVYGVEGFFTSDETDFAVELGLEHLQRSPVDSTEAKDGYHADRTSFTAFLDDSAYTRDFRTRTSSLARLPSPVYCERMQLLRYQTGQFFRKHEDYFSSKNFVEETTSAVADYEAWATWAAATIDSLPEAVPVEVQEGHPLYPKVADKTRWQHALLRAFLADAAETSYFEAKADVEWGDWIKVNVDNKASGILEQLLASKDYMLPDIVAAWEKRARLPELHYTFPKKPPSAVSQYFRWIRWAKERVEDVGEAAPVPVRTYGRDYPTYRMQFQTKLIKFVLEDHTKEELAAIVGSDWADWLEANKDANDALLQILRKVPAMFDAVVEAWTRRAGDLFTYTKPVQFQHFEPNRFVTMFLYLNDVPEGGETVFPYSKERLVTGIEREGMAECSEGLAVPAKRLKAAFFYDQTGQNVLDPRSLHGGCPPARGTKFGANLFTWNADADEGSNAWGFGG</sequence>
<dbReference type="GO" id="GO:0005506">
    <property type="term" value="F:iron ion binding"/>
    <property type="evidence" value="ECO:0007669"/>
    <property type="project" value="InterPro"/>
</dbReference>
<dbReference type="Proteomes" id="UP000243579">
    <property type="component" value="Unassembled WGS sequence"/>
</dbReference>
<dbReference type="InterPro" id="IPR045054">
    <property type="entry name" value="P4HA-like"/>
</dbReference>
<dbReference type="GO" id="GO:0031418">
    <property type="term" value="F:L-ascorbic acid binding"/>
    <property type="evidence" value="ECO:0007669"/>
    <property type="project" value="InterPro"/>
</dbReference>
<evidence type="ECO:0000313" key="10">
    <source>
        <dbReference type="Proteomes" id="UP000243579"/>
    </source>
</evidence>
<feature type="transmembrane region" description="Helical" evidence="7">
    <location>
        <begin position="30"/>
        <end position="48"/>
    </location>
</feature>
<evidence type="ECO:0000256" key="6">
    <source>
        <dbReference type="SAM" id="MobiDB-lite"/>
    </source>
</evidence>
<comment type="caution">
    <text evidence="9">The sequence shown here is derived from an EMBL/GenBank/DDBJ whole genome shotgun (WGS) entry which is preliminary data.</text>
</comment>
<name>A0A1V9YA84_ACHHY</name>
<dbReference type="GO" id="GO:0004656">
    <property type="term" value="F:procollagen-proline 4-dioxygenase activity"/>
    <property type="evidence" value="ECO:0007669"/>
    <property type="project" value="TreeGrafter"/>
</dbReference>
<feature type="domain" description="Prolyl 4-hydroxylase alpha subunit" evidence="8">
    <location>
        <begin position="482"/>
        <end position="661"/>
    </location>
</feature>
<keyword evidence="7" id="KW-0812">Transmembrane</keyword>
<feature type="region of interest" description="Disordered" evidence="6">
    <location>
        <begin position="1"/>
        <end position="21"/>
    </location>
</feature>
<evidence type="ECO:0000256" key="4">
    <source>
        <dbReference type="ARBA" id="ARBA00023002"/>
    </source>
</evidence>
<evidence type="ECO:0000256" key="3">
    <source>
        <dbReference type="ARBA" id="ARBA00022964"/>
    </source>
</evidence>
<keyword evidence="3" id="KW-0223">Dioxygenase</keyword>
<dbReference type="SMART" id="SM00702">
    <property type="entry name" value="P4Hc"/>
    <property type="match status" value="1"/>
</dbReference>
<dbReference type="PANTHER" id="PTHR10869:SF226">
    <property type="entry name" value="PROLYL 4-HYDROXYLASE ALPHA SUBUNIT DOMAIN-CONTAINING PROTEIN"/>
    <property type="match status" value="1"/>
</dbReference>